<evidence type="ECO:0000259" key="6">
    <source>
        <dbReference type="Pfam" id="PF02544"/>
    </source>
</evidence>
<dbReference type="InParanoid" id="D3BBB0"/>
<dbReference type="InterPro" id="IPR039698">
    <property type="entry name" value="Dfg10/SRD5A3"/>
</dbReference>
<dbReference type="RefSeq" id="XP_020433435.1">
    <property type="nucleotide sequence ID" value="XM_020576186.1"/>
</dbReference>
<name>D3BBB0_HETP5</name>
<proteinExistence type="predicted"/>
<evidence type="ECO:0000256" key="3">
    <source>
        <dbReference type="ARBA" id="ARBA00022989"/>
    </source>
</evidence>
<keyword evidence="2 5" id="KW-0812">Transmembrane</keyword>
<keyword evidence="4 5" id="KW-0472">Membrane</keyword>
<feature type="domain" description="3-oxo-5-alpha-steroid 4-dehydrogenase C-terminal" evidence="6">
    <location>
        <begin position="191"/>
        <end position="320"/>
    </location>
</feature>
<dbReference type="GO" id="GO:0003865">
    <property type="term" value="F:3-oxo-5-alpha-steroid 4-dehydrogenase activity"/>
    <property type="evidence" value="ECO:0007669"/>
    <property type="project" value="TreeGrafter"/>
</dbReference>
<dbReference type="OMA" id="SIETHRW"/>
<feature type="transmembrane region" description="Helical" evidence="5">
    <location>
        <begin position="112"/>
        <end position="129"/>
    </location>
</feature>
<keyword evidence="8" id="KW-1185">Reference proteome</keyword>
<dbReference type="FunCoup" id="D3BBB0">
    <property type="interactions" value="5"/>
</dbReference>
<keyword evidence="3 5" id="KW-1133">Transmembrane helix</keyword>
<dbReference type="EMBL" id="ADBJ01000025">
    <property type="protein sequence ID" value="EFA81317.1"/>
    <property type="molecule type" value="Genomic_DNA"/>
</dbReference>
<evidence type="ECO:0000313" key="8">
    <source>
        <dbReference type="Proteomes" id="UP000001396"/>
    </source>
</evidence>
<feature type="transmembrane region" description="Helical" evidence="5">
    <location>
        <begin position="86"/>
        <end position="106"/>
    </location>
</feature>
<comment type="subcellular location">
    <subcellularLocation>
        <location evidence="1">Endomembrane system</location>
        <topology evidence="1">Multi-pass membrane protein</topology>
    </subcellularLocation>
</comment>
<dbReference type="UniPathway" id="UPA00378"/>
<comment type="caution">
    <text evidence="7">The sequence shown here is derived from an EMBL/GenBank/DDBJ whole genome shotgun (WGS) entry which is preliminary data.</text>
</comment>
<gene>
    <name evidence="7" type="ORF">PPL_05297</name>
</gene>
<feature type="transmembrane region" description="Helical" evidence="5">
    <location>
        <begin position="200"/>
        <end position="218"/>
    </location>
</feature>
<evidence type="ECO:0000256" key="1">
    <source>
        <dbReference type="ARBA" id="ARBA00004127"/>
    </source>
</evidence>
<feature type="transmembrane region" description="Helical" evidence="5">
    <location>
        <begin position="255"/>
        <end position="277"/>
    </location>
</feature>
<evidence type="ECO:0000256" key="4">
    <source>
        <dbReference type="ARBA" id="ARBA00023136"/>
    </source>
</evidence>
<evidence type="ECO:0000256" key="5">
    <source>
        <dbReference type="SAM" id="Phobius"/>
    </source>
</evidence>
<dbReference type="GO" id="GO:0016095">
    <property type="term" value="P:polyprenol catabolic process"/>
    <property type="evidence" value="ECO:0007669"/>
    <property type="project" value="TreeGrafter"/>
</dbReference>
<evidence type="ECO:0000256" key="2">
    <source>
        <dbReference type="ARBA" id="ARBA00022692"/>
    </source>
</evidence>
<dbReference type="PANTHER" id="PTHR14624:SF0">
    <property type="entry name" value="POLYPRENOL REDUCTASE"/>
    <property type="match status" value="1"/>
</dbReference>
<reference evidence="7 8" key="1">
    <citation type="journal article" date="2011" name="Genome Res.">
        <title>Phylogeny-wide analysis of social amoeba genomes highlights ancient origins for complex intercellular communication.</title>
        <authorList>
            <person name="Heidel A.J."/>
            <person name="Lawal H.M."/>
            <person name="Felder M."/>
            <person name="Schilde C."/>
            <person name="Helps N.R."/>
            <person name="Tunggal B."/>
            <person name="Rivero F."/>
            <person name="John U."/>
            <person name="Schleicher M."/>
            <person name="Eichinger L."/>
            <person name="Platzer M."/>
            <person name="Noegel A.A."/>
            <person name="Schaap P."/>
            <person name="Gloeckner G."/>
        </authorList>
    </citation>
    <scope>NUCLEOTIDE SEQUENCE [LARGE SCALE GENOMIC DNA]</scope>
    <source>
        <strain evidence="8">ATCC 26659 / Pp 5 / PN500</strain>
    </source>
</reference>
<evidence type="ECO:0000313" key="7">
    <source>
        <dbReference type="EMBL" id="EFA81317.1"/>
    </source>
</evidence>
<organism evidence="7 8">
    <name type="scientific">Heterostelium pallidum (strain ATCC 26659 / Pp 5 / PN500)</name>
    <name type="common">Cellular slime mold</name>
    <name type="synonym">Polysphondylium pallidum</name>
    <dbReference type="NCBI Taxonomy" id="670386"/>
    <lineage>
        <taxon>Eukaryota</taxon>
        <taxon>Amoebozoa</taxon>
        <taxon>Evosea</taxon>
        <taxon>Eumycetozoa</taxon>
        <taxon>Dictyostelia</taxon>
        <taxon>Acytosteliales</taxon>
        <taxon>Acytosteliaceae</taxon>
        <taxon>Heterostelium</taxon>
    </lineage>
</organism>
<dbReference type="GO" id="GO:0005783">
    <property type="term" value="C:endoplasmic reticulum"/>
    <property type="evidence" value="ECO:0007669"/>
    <property type="project" value="TreeGrafter"/>
</dbReference>
<sequence length="329" mass="38569">MIFINDLTTEILNVCITYWYVAIAIYLLRVVSSSFNSFTSYGKLDSNRLNNSNNNQPQQQQNINNRSILSALYLDYQLFETKYGWFLFYLTAFSSAMSLLGIVYLLDLYNNINYHNVIFLIIFYCMIMFQSIRRMYETIEIQVHSFSMMNVLLFVSGISYYIMATVSPLAEFIARLEFKYIEPQLDYDNQEYDDNEINNMYKLIIVVFLVASLLQQRIHKQLAAIRKSSTTSTNNSNNTINDNSKPYYEIPKGGLFNLVSCPHFLMEIIIYFCFVALSNFKSKTLCLNLIHRALESHNWYKKTFKSTYPSNRKAIIPFLFLNKDKDVCT</sequence>
<dbReference type="Pfam" id="PF02544">
    <property type="entry name" value="Steroid_dh"/>
    <property type="match status" value="1"/>
</dbReference>
<dbReference type="InterPro" id="IPR001104">
    <property type="entry name" value="3-oxo-5_a-steroid_4-DH_C"/>
</dbReference>
<feature type="transmembrane region" description="Helical" evidence="5">
    <location>
        <begin position="16"/>
        <end position="38"/>
    </location>
</feature>
<dbReference type="STRING" id="670386.D3BBB0"/>
<dbReference type="PANTHER" id="PTHR14624">
    <property type="entry name" value="DFG10 PROTEIN"/>
    <property type="match status" value="1"/>
</dbReference>
<protein>
    <recommendedName>
        <fullName evidence="6">3-oxo-5-alpha-steroid 4-dehydrogenase C-terminal domain-containing protein</fullName>
    </recommendedName>
</protein>
<dbReference type="GO" id="GO:0006488">
    <property type="term" value="P:dolichol-linked oligosaccharide biosynthetic process"/>
    <property type="evidence" value="ECO:0007669"/>
    <property type="project" value="InterPro"/>
</dbReference>
<dbReference type="PROSITE" id="PS50244">
    <property type="entry name" value="S5A_REDUCTASE"/>
    <property type="match status" value="1"/>
</dbReference>
<dbReference type="GeneID" id="31360782"/>
<accession>D3BBB0</accession>
<dbReference type="Proteomes" id="UP000001396">
    <property type="component" value="Unassembled WGS sequence"/>
</dbReference>
<dbReference type="AlphaFoldDB" id="D3BBB0"/>